<name>A0A8K0AHP8_ANDGO</name>
<evidence type="ECO:0000259" key="8">
    <source>
        <dbReference type="Pfam" id="PF00171"/>
    </source>
</evidence>
<evidence type="ECO:0000256" key="6">
    <source>
        <dbReference type="PROSITE-ProRule" id="PRU10007"/>
    </source>
</evidence>
<dbReference type="Proteomes" id="UP000799049">
    <property type="component" value="Unassembled WGS sequence"/>
</dbReference>
<evidence type="ECO:0000313" key="10">
    <source>
        <dbReference type="Proteomes" id="UP000799049"/>
    </source>
</evidence>
<evidence type="ECO:0000256" key="3">
    <source>
        <dbReference type="ARBA" id="ARBA00023027"/>
    </source>
</evidence>
<dbReference type="InterPro" id="IPR016163">
    <property type="entry name" value="Ald_DH_C"/>
</dbReference>
<dbReference type="AlphaFoldDB" id="A0A8K0AHP8"/>
<accession>A0A8K0AHP8</accession>
<reference evidence="9" key="1">
    <citation type="submission" date="2019-09" db="EMBL/GenBank/DDBJ databases">
        <title>The Mitochondrial Proteome of the Jakobid, Andalucia godoyi, a Protist With the Most Gene-Rich and Bacteria-Like Mitochondrial Genome.</title>
        <authorList>
            <person name="Gray M.W."/>
            <person name="Burger G."/>
            <person name="Derelle R."/>
            <person name="Klimes V."/>
            <person name="Leger M."/>
            <person name="Sarrasin M."/>
            <person name="Vlcek C."/>
            <person name="Roger A.J."/>
            <person name="Elias M."/>
            <person name="Lang B.F."/>
        </authorList>
    </citation>
    <scope>NUCLEOTIDE SEQUENCE</scope>
    <source>
        <strain evidence="9">And28</strain>
    </source>
</reference>
<dbReference type="GO" id="GO:0004029">
    <property type="term" value="F:aldehyde dehydrogenase (NAD+) activity"/>
    <property type="evidence" value="ECO:0007669"/>
    <property type="project" value="TreeGrafter"/>
</dbReference>
<dbReference type="OrthoDB" id="440325at2759"/>
<dbReference type="InterPro" id="IPR029510">
    <property type="entry name" value="Ald_DH_CS_GLU"/>
</dbReference>
<dbReference type="CDD" id="cd07087">
    <property type="entry name" value="ALDH_F3-13-14_CALDH-like"/>
    <property type="match status" value="1"/>
</dbReference>
<evidence type="ECO:0000313" key="9">
    <source>
        <dbReference type="EMBL" id="KAF0853132.1"/>
    </source>
</evidence>
<dbReference type="InterPro" id="IPR012394">
    <property type="entry name" value="Aldehyde_DH_NAD(P)"/>
</dbReference>
<feature type="active site" evidence="5">
    <location>
        <position position="245"/>
    </location>
</feature>
<dbReference type="PROSITE" id="PS00070">
    <property type="entry name" value="ALDEHYDE_DEHYDR_CYS"/>
    <property type="match status" value="1"/>
</dbReference>
<dbReference type="GO" id="GO:0006081">
    <property type="term" value="P:aldehyde metabolic process"/>
    <property type="evidence" value="ECO:0007669"/>
    <property type="project" value="InterPro"/>
</dbReference>
<dbReference type="Pfam" id="PF00171">
    <property type="entry name" value="Aldedh"/>
    <property type="match status" value="1"/>
</dbReference>
<proteinExistence type="inferred from homology"/>
<feature type="domain" description="Aldehyde dehydrogenase" evidence="8">
    <location>
        <begin position="6"/>
        <end position="429"/>
    </location>
</feature>
<dbReference type="Gene3D" id="3.40.309.10">
    <property type="entry name" value="Aldehyde Dehydrogenase, Chain A, domain 2"/>
    <property type="match status" value="1"/>
</dbReference>
<keyword evidence="10" id="KW-1185">Reference proteome</keyword>
<dbReference type="PROSITE" id="PS00687">
    <property type="entry name" value="ALDEHYDE_DEHYDR_GLU"/>
    <property type="match status" value="1"/>
</dbReference>
<dbReference type="SUPFAM" id="SSF53720">
    <property type="entry name" value="ALDH-like"/>
    <property type="match status" value="1"/>
</dbReference>
<dbReference type="InterPro" id="IPR016162">
    <property type="entry name" value="Ald_DH_N"/>
</dbReference>
<evidence type="ECO:0000256" key="2">
    <source>
        <dbReference type="ARBA" id="ARBA00023002"/>
    </source>
</evidence>
<dbReference type="PANTHER" id="PTHR43570:SF16">
    <property type="entry name" value="ALDEHYDE DEHYDROGENASE TYPE III, ISOFORM Q"/>
    <property type="match status" value="1"/>
</dbReference>
<keyword evidence="3" id="KW-0520">NAD</keyword>
<dbReference type="PANTHER" id="PTHR43570">
    <property type="entry name" value="ALDEHYDE DEHYDROGENASE"/>
    <property type="match status" value="1"/>
</dbReference>
<dbReference type="InterPro" id="IPR016160">
    <property type="entry name" value="Ald_DH_CS_CYS"/>
</dbReference>
<dbReference type="Gene3D" id="3.40.605.10">
    <property type="entry name" value="Aldehyde Dehydrogenase, Chain A, domain 1"/>
    <property type="match status" value="1"/>
</dbReference>
<comment type="similarity">
    <text evidence="1 4 7">Belongs to the aldehyde dehydrogenase family.</text>
</comment>
<evidence type="ECO:0000256" key="7">
    <source>
        <dbReference type="RuleBase" id="RU003345"/>
    </source>
</evidence>
<evidence type="ECO:0000256" key="1">
    <source>
        <dbReference type="ARBA" id="ARBA00009986"/>
    </source>
</evidence>
<dbReference type="FunFam" id="3.40.309.10:FF:000003">
    <property type="entry name" value="Aldehyde dehydrogenase"/>
    <property type="match status" value="1"/>
</dbReference>
<evidence type="ECO:0000256" key="4">
    <source>
        <dbReference type="PIRNR" id="PIRNR036492"/>
    </source>
</evidence>
<gene>
    <name evidence="9" type="ORF">ANDGO_02334</name>
</gene>
<feature type="active site" evidence="5 6">
    <location>
        <position position="211"/>
    </location>
</feature>
<dbReference type="EMBL" id="VRVR01000001">
    <property type="protein sequence ID" value="KAF0853132.1"/>
    <property type="molecule type" value="Genomic_DNA"/>
</dbReference>
<evidence type="ECO:0000256" key="5">
    <source>
        <dbReference type="PIRSR" id="PIRSR036492-1"/>
    </source>
</evidence>
<protein>
    <recommendedName>
        <fullName evidence="4">Aldehyde dehydrogenase</fullName>
    </recommendedName>
</protein>
<organism evidence="9 10">
    <name type="scientific">Andalucia godoyi</name>
    <name type="common">Flagellate</name>
    <dbReference type="NCBI Taxonomy" id="505711"/>
    <lineage>
        <taxon>Eukaryota</taxon>
        <taxon>Discoba</taxon>
        <taxon>Jakobida</taxon>
        <taxon>Andalucina</taxon>
        <taxon>Andaluciidae</taxon>
        <taxon>Andalucia</taxon>
    </lineage>
</organism>
<dbReference type="PIRSF" id="PIRSF036492">
    <property type="entry name" value="ALDH"/>
    <property type="match status" value="1"/>
</dbReference>
<comment type="caution">
    <text evidence="9">The sequence shown here is derived from an EMBL/GenBank/DDBJ whole genome shotgun (WGS) entry which is preliminary data.</text>
</comment>
<dbReference type="FunFam" id="3.40.605.10:FF:000004">
    <property type="entry name" value="Aldehyde dehydrogenase"/>
    <property type="match status" value="1"/>
</dbReference>
<dbReference type="GO" id="GO:0005737">
    <property type="term" value="C:cytoplasm"/>
    <property type="evidence" value="ECO:0007669"/>
    <property type="project" value="TreeGrafter"/>
</dbReference>
<sequence>MSSLISATVAKLRSTFRSRKTRPAAWRIAQLKAMKKLLKEREPEVLAALKSDLNRPYGEAILAECSLVTSEIDHAISNLSSWMKPKSVSTPMVHLPGSSKIMYEPKGVVLCISPWNYPIQLCLAPLVSILAAGNCVLVKPSELAPASSAFIAKYLPEYLDNDAVAVIEGGIDVATELLQEQYDHIIYTGNGTVAKIIMAAAARHLTPTTLELGGKSPCIVAADASLDVAAKRIVFGKFLNAGQTCIAPDYLFVHESIKDKFGELLKKYIVQFFGEDPKQSEFSRIINTRHTERLQRAIQSGGNILHGGQVSVEDKYVAPTLIDQVNVDSELMRDEIFGPVLPILPFSNLDEVIDFVLDRPKPLALYVFSGSSTTQDYIVGNTSSGGVCQNDCLMHITNPELPFGGVGPSGMGAYHGHEGFIEFSHRKSVMNRFTIVDPSFKYPPLSESRVNWLRKLL</sequence>
<dbReference type="InterPro" id="IPR016161">
    <property type="entry name" value="Ald_DH/histidinol_DH"/>
</dbReference>
<keyword evidence="2 4" id="KW-0560">Oxidoreductase</keyword>
<dbReference type="InterPro" id="IPR015590">
    <property type="entry name" value="Aldehyde_DH_dom"/>
</dbReference>